<feature type="domain" description="Activator of Hsp90 ATPase homologue 1/2-like C-terminal" evidence="2">
    <location>
        <begin position="15"/>
        <end position="139"/>
    </location>
</feature>
<dbReference type="AlphaFoldDB" id="A0AAJ4XAD3"/>
<comment type="similarity">
    <text evidence="1">Belongs to the AHA1 family.</text>
</comment>
<evidence type="ECO:0000313" key="4">
    <source>
        <dbReference type="Proteomes" id="UP000215355"/>
    </source>
</evidence>
<dbReference type="InterPro" id="IPR034660">
    <property type="entry name" value="DinB/YfiT-like"/>
</dbReference>
<dbReference type="Proteomes" id="UP000215355">
    <property type="component" value="Chromosome 1"/>
</dbReference>
<dbReference type="Gene3D" id="1.20.120.450">
    <property type="entry name" value="dinb family like domain"/>
    <property type="match status" value="1"/>
</dbReference>
<organism evidence="3 4">
    <name type="scientific">Sphingobacterium mizutaii</name>
    <dbReference type="NCBI Taxonomy" id="1010"/>
    <lineage>
        <taxon>Bacteria</taxon>
        <taxon>Pseudomonadati</taxon>
        <taxon>Bacteroidota</taxon>
        <taxon>Sphingobacteriia</taxon>
        <taxon>Sphingobacteriales</taxon>
        <taxon>Sphingobacteriaceae</taxon>
        <taxon>Sphingobacterium</taxon>
    </lineage>
</organism>
<dbReference type="EMBL" id="LT906468">
    <property type="protein sequence ID" value="SNV48052.1"/>
    <property type="molecule type" value="Genomic_DNA"/>
</dbReference>
<dbReference type="SUPFAM" id="SSF55961">
    <property type="entry name" value="Bet v1-like"/>
    <property type="match status" value="1"/>
</dbReference>
<evidence type="ECO:0000256" key="1">
    <source>
        <dbReference type="ARBA" id="ARBA00006817"/>
    </source>
</evidence>
<evidence type="ECO:0000259" key="2">
    <source>
        <dbReference type="Pfam" id="PF08327"/>
    </source>
</evidence>
<dbReference type="Gene3D" id="3.30.530.20">
    <property type="match status" value="1"/>
</dbReference>
<name>A0AAJ4XAD3_9SPHI</name>
<sequence>MNKEIKYSQSVNIYASKETVWNKLLSKEFYELSWDATLTSTWQPGSPIQFKGVWEGIEYTDKGLVQEIEENKFLQFTYWSSFWKVEDIPEEYCNISFRIMEIDLYSCCLTLTQVGFRDKVHFEETVELWKHSNKILKHLSEKQELLTLNDKIFEEIESVIAKIPSVNYNIESTISWTAAQIVEHILMANSGLKGFLTEALFSSEVPYDLNVQRIRDLMLDMGVKYQSPEFLIPAVNQYDAIEHCAKLLNLKGEINESISTMDFEERCGNTEMIPFGYMSVFEWLNFCLFHIQRHVLQLKQLKGS</sequence>
<accession>A0AAJ4XAD3</accession>
<reference evidence="3 4" key="1">
    <citation type="submission" date="2017-06" db="EMBL/GenBank/DDBJ databases">
        <authorList>
            <consortium name="Pathogen Informatics"/>
        </authorList>
    </citation>
    <scope>NUCLEOTIDE SEQUENCE [LARGE SCALE GENOMIC DNA]</scope>
    <source>
        <strain evidence="3 4">NCTC12149</strain>
    </source>
</reference>
<dbReference type="SUPFAM" id="SSF109854">
    <property type="entry name" value="DinB/YfiT-like putative metalloenzymes"/>
    <property type="match status" value="1"/>
</dbReference>
<gene>
    <name evidence="3" type="ORF">SAMEA4412673_01476</name>
</gene>
<dbReference type="InterPro" id="IPR023393">
    <property type="entry name" value="START-like_dom_sf"/>
</dbReference>
<dbReference type="KEGG" id="smiz:4412673_01476"/>
<dbReference type="RefSeq" id="WP_093095379.1">
    <property type="nucleotide sequence ID" value="NZ_FNGK01000001.1"/>
</dbReference>
<dbReference type="InterPro" id="IPR013538">
    <property type="entry name" value="ASHA1/2-like_C"/>
</dbReference>
<proteinExistence type="inferred from homology"/>
<evidence type="ECO:0000313" key="3">
    <source>
        <dbReference type="EMBL" id="SNV48052.1"/>
    </source>
</evidence>
<dbReference type="Pfam" id="PF08327">
    <property type="entry name" value="AHSA1"/>
    <property type="match status" value="1"/>
</dbReference>
<protein>
    <submittedName>
        <fullName evidence="3">Activator of Hsp90 ATPase homolog 1-like protein</fullName>
    </submittedName>
</protein>